<evidence type="ECO:0000256" key="5">
    <source>
        <dbReference type="ARBA" id="ARBA00023002"/>
    </source>
</evidence>
<evidence type="ECO:0000256" key="1">
    <source>
        <dbReference type="ARBA" id="ARBA00001947"/>
    </source>
</evidence>
<dbReference type="RefSeq" id="WP_168888178.1">
    <property type="nucleotide sequence ID" value="NZ_JABAHY010000013.1"/>
</dbReference>
<organism evidence="8 9">
    <name type="scientific">Nesterenkonia sedimenti</name>
    <dbReference type="NCBI Taxonomy" id="1463632"/>
    <lineage>
        <taxon>Bacteria</taxon>
        <taxon>Bacillati</taxon>
        <taxon>Actinomycetota</taxon>
        <taxon>Actinomycetes</taxon>
        <taxon>Micrococcales</taxon>
        <taxon>Micrococcaceae</taxon>
        <taxon>Nesterenkonia</taxon>
    </lineage>
</organism>
<feature type="domain" description="Enoyl reductase (ER)" evidence="7">
    <location>
        <begin position="7"/>
        <end position="337"/>
    </location>
</feature>
<keyword evidence="5" id="KW-0560">Oxidoreductase</keyword>
<sequence length="345" mass="36257">MKAVQLQDYHRMEVVEVADPPVDSGEVLIEVVATGICGSDFHGFTGENGRRFPGQIMGHESVGRVAAVGDGVVDVSIGQVVTFNPVVVPEADLEKYRGQEQMSPGKKVIGVTPEITAAFAQKITVPARNVVALPESMPIELGALIEPLAVAVHAVRRAQAEPGMNVLVLGGGPIGQSVVLALQMAGVTNIAVTEIMESRQQLITQLGAHAVNASAEDAAEQIIEHFSGPADLAIDAVGIDPTLRLALSATRLGANICLVGMGAPKISLEAFKISTEERSLIGSFTYTAQDFSDAADWMGQAPPQAAQLISRKVPMSAAQEEFTHLAEGGDTPGKVLVMLNEDQQN</sequence>
<dbReference type="Proteomes" id="UP000523139">
    <property type="component" value="Unassembled WGS sequence"/>
</dbReference>
<dbReference type="PANTHER" id="PTHR43161">
    <property type="entry name" value="SORBITOL DEHYDROGENASE"/>
    <property type="match status" value="1"/>
</dbReference>
<evidence type="ECO:0000259" key="7">
    <source>
        <dbReference type="SMART" id="SM00829"/>
    </source>
</evidence>
<dbReference type="GO" id="GO:0016491">
    <property type="term" value="F:oxidoreductase activity"/>
    <property type="evidence" value="ECO:0007669"/>
    <property type="project" value="UniProtKB-KW"/>
</dbReference>
<dbReference type="SMART" id="SM00829">
    <property type="entry name" value="PKS_ER"/>
    <property type="match status" value="1"/>
</dbReference>
<accession>A0A7X8TLE9</accession>
<dbReference type="InterPro" id="IPR013154">
    <property type="entry name" value="ADH-like_N"/>
</dbReference>
<proteinExistence type="inferred from homology"/>
<dbReference type="Gene3D" id="3.90.180.10">
    <property type="entry name" value="Medium-chain alcohol dehydrogenases, catalytic domain"/>
    <property type="match status" value="1"/>
</dbReference>
<protein>
    <submittedName>
        <fullName evidence="8">Alcohol dehydrogenase catalytic domain-containing protein</fullName>
    </submittedName>
</protein>
<keyword evidence="9" id="KW-1185">Reference proteome</keyword>
<evidence type="ECO:0000313" key="8">
    <source>
        <dbReference type="EMBL" id="NLS10694.1"/>
    </source>
</evidence>
<dbReference type="Gene3D" id="3.40.50.720">
    <property type="entry name" value="NAD(P)-binding Rossmann-like Domain"/>
    <property type="match status" value="1"/>
</dbReference>
<dbReference type="InterPro" id="IPR036291">
    <property type="entry name" value="NAD(P)-bd_dom_sf"/>
</dbReference>
<gene>
    <name evidence="8" type="ORF">HGQ17_11970</name>
</gene>
<dbReference type="InterPro" id="IPR013149">
    <property type="entry name" value="ADH-like_C"/>
</dbReference>
<comment type="cofactor">
    <cofactor evidence="1 6">
        <name>Zn(2+)</name>
        <dbReference type="ChEBI" id="CHEBI:29105"/>
    </cofactor>
</comment>
<dbReference type="SUPFAM" id="SSF50129">
    <property type="entry name" value="GroES-like"/>
    <property type="match status" value="1"/>
</dbReference>
<evidence type="ECO:0000313" key="9">
    <source>
        <dbReference type="Proteomes" id="UP000523139"/>
    </source>
</evidence>
<keyword evidence="3 6" id="KW-0479">Metal-binding</keyword>
<dbReference type="Pfam" id="PF08240">
    <property type="entry name" value="ADH_N"/>
    <property type="match status" value="1"/>
</dbReference>
<evidence type="ECO:0000256" key="6">
    <source>
        <dbReference type="RuleBase" id="RU361277"/>
    </source>
</evidence>
<dbReference type="PROSITE" id="PS00059">
    <property type="entry name" value="ADH_ZINC"/>
    <property type="match status" value="1"/>
</dbReference>
<keyword evidence="4 6" id="KW-0862">Zinc</keyword>
<reference evidence="8 9" key="1">
    <citation type="submission" date="2020-04" db="EMBL/GenBank/DDBJ databases">
        <title>Nesterenkonia sp. nov., isolated from marine sediment.</title>
        <authorList>
            <person name="Zhang G."/>
        </authorList>
    </citation>
    <scope>NUCLEOTIDE SEQUENCE [LARGE SCALE GENOMIC DNA]</scope>
    <source>
        <strain evidence="8 9">MY13</strain>
    </source>
</reference>
<dbReference type="Pfam" id="PF00107">
    <property type="entry name" value="ADH_zinc_N"/>
    <property type="match status" value="1"/>
</dbReference>
<dbReference type="GO" id="GO:0008270">
    <property type="term" value="F:zinc ion binding"/>
    <property type="evidence" value="ECO:0007669"/>
    <property type="project" value="InterPro"/>
</dbReference>
<dbReference type="SUPFAM" id="SSF51735">
    <property type="entry name" value="NAD(P)-binding Rossmann-fold domains"/>
    <property type="match status" value="1"/>
</dbReference>
<dbReference type="InterPro" id="IPR002328">
    <property type="entry name" value="ADH_Zn_CS"/>
</dbReference>
<dbReference type="EMBL" id="JABAHY010000013">
    <property type="protein sequence ID" value="NLS10694.1"/>
    <property type="molecule type" value="Genomic_DNA"/>
</dbReference>
<evidence type="ECO:0000256" key="2">
    <source>
        <dbReference type="ARBA" id="ARBA00008072"/>
    </source>
</evidence>
<comment type="caution">
    <text evidence="8">The sequence shown here is derived from an EMBL/GenBank/DDBJ whole genome shotgun (WGS) entry which is preliminary data.</text>
</comment>
<evidence type="ECO:0000256" key="3">
    <source>
        <dbReference type="ARBA" id="ARBA00022723"/>
    </source>
</evidence>
<name>A0A7X8TLE9_9MICC</name>
<comment type="similarity">
    <text evidence="2 6">Belongs to the zinc-containing alcohol dehydrogenase family.</text>
</comment>
<dbReference type="InterPro" id="IPR020843">
    <property type="entry name" value="ER"/>
</dbReference>
<evidence type="ECO:0000256" key="4">
    <source>
        <dbReference type="ARBA" id="ARBA00022833"/>
    </source>
</evidence>
<dbReference type="AlphaFoldDB" id="A0A7X8TLE9"/>
<dbReference type="InterPro" id="IPR011032">
    <property type="entry name" value="GroES-like_sf"/>
</dbReference>